<evidence type="ECO:0000256" key="4">
    <source>
        <dbReference type="ARBA" id="ARBA00022729"/>
    </source>
</evidence>
<keyword evidence="4 5" id="KW-0732">Signal</keyword>
<evidence type="ECO:0000313" key="7">
    <source>
        <dbReference type="EMBL" id="GAA2105716.1"/>
    </source>
</evidence>
<evidence type="ECO:0000256" key="1">
    <source>
        <dbReference type="ARBA" id="ARBA00004196"/>
    </source>
</evidence>
<dbReference type="SUPFAM" id="SSF53807">
    <property type="entry name" value="Helical backbone' metal receptor"/>
    <property type="match status" value="1"/>
</dbReference>
<accession>A0ABN2X5F5</accession>
<evidence type="ECO:0000256" key="3">
    <source>
        <dbReference type="ARBA" id="ARBA00022448"/>
    </source>
</evidence>
<evidence type="ECO:0000256" key="5">
    <source>
        <dbReference type="SAM" id="SignalP"/>
    </source>
</evidence>
<dbReference type="PROSITE" id="PS50983">
    <property type="entry name" value="FE_B12_PBP"/>
    <property type="match status" value="1"/>
</dbReference>
<evidence type="ECO:0000259" key="6">
    <source>
        <dbReference type="PROSITE" id="PS50983"/>
    </source>
</evidence>
<sequence>MIRTSHPLRTSPRRASRTLAAATLAAGLLALTACGGSAADEGSEEEAAGGTRTVSTPYGDVKVPTDAQRIVVLNYALAGYLYDMDVPVTATIPEDADQRNQEYSPLWGSAPDEDGTEFLPWSTDGFDLEAVLEVDPDLIIGGGWGFPSFHAEKAYEDLSAIAPTVVVDKALPDWQGQAEFLAVDVFDRPEAYEEMVTEYETRLEEVRDAIEVPEQPTSFVSVTGEGTPYLVLEDQGLPRMFDALGFEVNDIAARNGLEPYQPGGDLAELSTEQLGQLVDSETLFVMGFNADTASAEALADDPAWSGLPAFAHHRAYDLPYWALRHDFDESLEVLDLVEEEFGR</sequence>
<feature type="domain" description="Fe/B12 periplasmic-binding" evidence="6">
    <location>
        <begin position="69"/>
        <end position="343"/>
    </location>
</feature>
<keyword evidence="3" id="KW-0813">Transport</keyword>
<comment type="similarity">
    <text evidence="2">Belongs to the bacterial solute-binding protein 8 family.</text>
</comment>
<reference evidence="7 8" key="1">
    <citation type="journal article" date="2019" name="Int. J. Syst. Evol. Microbiol.">
        <title>The Global Catalogue of Microorganisms (GCM) 10K type strain sequencing project: providing services to taxonomists for standard genome sequencing and annotation.</title>
        <authorList>
            <consortium name="The Broad Institute Genomics Platform"/>
            <consortium name="The Broad Institute Genome Sequencing Center for Infectious Disease"/>
            <person name="Wu L."/>
            <person name="Ma J."/>
        </authorList>
    </citation>
    <scope>NUCLEOTIDE SEQUENCE [LARGE SCALE GENOMIC DNA]</scope>
    <source>
        <strain evidence="7 8">JCM 15900</strain>
    </source>
</reference>
<dbReference type="PANTHER" id="PTHR30532:SF24">
    <property type="entry name" value="FERRIC ENTEROBACTIN-BINDING PERIPLASMIC PROTEIN FEPB"/>
    <property type="match status" value="1"/>
</dbReference>
<dbReference type="Proteomes" id="UP001500984">
    <property type="component" value="Unassembled WGS sequence"/>
</dbReference>
<comment type="subcellular location">
    <subcellularLocation>
        <location evidence="1">Cell envelope</location>
    </subcellularLocation>
</comment>
<dbReference type="RefSeq" id="WP_291793682.1">
    <property type="nucleotide sequence ID" value="NZ_BAAAPZ010000019.1"/>
</dbReference>
<dbReference type="InterPro" id="IPR002491">
    <property type="entry name" value="ABC_transptr_periplasmic_BD"/>
</dbReference>
<feature type="signal peptide" evidence="5">
    <location>
        <begin position="1"/>
        <end position="38"/>
    </location>
</feature>
<comment type="caution">
    <text evidence="7">The sequence shown here is derived from an EMBL/GenBank/DDBJ whole genome shotgun (WGS) entry which is preliminary data.</text>
</comment>
<dbReference type="PANTHER" id="PTHR30532">
    <property type="entry name" value="IRON III DICITRATE-BINDING PERIPLASMIC PROTEIN"/>
    <property type="match status" value="1"/>
</dbReference>
<feature type="chain" id="PRO_5046217207" evidence="5">
    <location>
        <begin position="39"/>
        <end position="343"/>
    </location>
</feature>
<protein>
    <submittedName>
        <fullName evidence="7">Fe2+-enterobactin ABC transporter substrate-binding protein</fullName>
    </submittedName>
</protein>
<dbReference type="Gene3D" id="3.40.50.1980">
    <property type="entry name" value="Nitrogenase molybdenum iron protein domain"/>
    <property type="match status" value="2"/>
</dbReference>
<evidence type="ECO:0000256" key="2">
    <source>
        <dbReference type="ARBA" id="ARBA00008814"/>
    </source>
</evidence>
<proteinExistence type="inferred from homology"/>
<gene>
    <name evidence="7" type="primary">fepB</name>
    <name evidence="7" type="ORF">GCM10009823_31290</name>
</gene>
<name>A0ABN2X5F5_9MICO</name>
<evidence type="ECO:0000313" key="8">
    <source>
        <dbReference type="Proteomes" id="UP001500984"/>
    </source>
</evidence>
<organism evidence="7 8">
    <name type="scientific">Brevibacterium salitolerans</name>
    <dbReference type="NCBI Taxonomy" id="1403566"/>
    <lineage>
        <taxon>Bacteria</taxon>
        <taxon>Bacillati</taxon>
        <taxon>Actinomycetota</taxon>
        <taxon>Actinomycetes</taxon>
        <taxon>Micrococcales</taxon>
        <taxon>Brevibacteriaceae</taxon>
        <taxon>Brevibacterium</taxon>
    </lineage>
</organism>
<keyword evidence="8" id="KW-1185">Reference proteome</keyword>
<dbReference type="InterPro" id="IPR051313">
    <property type="entry name" value="Bact_iron-sidero_bind"/>
</dbReference>
<dbReference type="PROSITE" id="PS51257">
    <property type="entry name" value="PROKAR_LIPOPROTEIN"/>
    <property type="match status" value="1"/>
</dbReference>
<dbReference type="EMBL" id="BAAAPZ010000019">
    <property type="protein sequence ID" value="GAA2105716.1"/>
    <property type="molecule type" value="Genomic_DNA"/>
</dbReference>
<dbReference type="Pfam" id="PF01497">
    <property type="entry name" value="Peripla_BP_2"/>
    <property type="match status" value="1"/>
</dbReference>